<dbReference type="AlphaFoldDB" id="A0A4V2Z2F5"/>
<organism evidence="11 12">
    <name type="scientific">Jiangella asiatica</name>
    <dbReference type="NCBI Taxonomy" id="2530372"/>
    <lineage>
        <taxon>Bacteria</taxon>
        <taxon>Bacillati</taxon>
        <taxon>Actinomycetota</taxon>
        <taxon>Actinomycetes</taxon>
        <taxon>Jiangellales</taxon>
        <taxon>Jiangellaceae</taxon>
        <taxon>Jiangella</taxon>
    </lineage>
</organism>
<gene>
    <name evidence="11" type="ORF">E1269_16990</name>
</gene>
<dbReference type="RefSeq" id="WP_131896621.1">
    <property type="nucleotide sequence ID" value="NZ_SMKZ01000023.1"/>
</dbReference>
<dbReference type="Gene3D" id="3.40.50.300">
    <property type="entry name" value="P-loop containing nucleotide triphosphate hydrolases"/>
    <property type="match status" value="2"/>
</dbReference>
<dbReference type="Proteomes" id="UP000294739">
    <property type="component" value="Unassembled WGS sequence"/>
</dbReference>
<dbReference type="PROSITE" id="PS50893">
    <property type="entry name" value="ABC_TRANSPORTER_2"/>
    <property type="match status" value="2"/>
</dbReference>
<dbReference type="OrthoDB" id="7757085at2"/>
<keyword evidence="9" id="KW-0472">Membrane</keyword>
<dbReference type="GO" id="GO:0016887">
    <property type="term" value="F:ATP hydrolysis activity"/>
    <property type="evidence" value="ECO:0007669"/>
    <property type="project" value="InterPro"/>
</dbReference>
<proteinExistence type="predicted"/>
<dbReference type="PROSITE" id="PS00211">
    <property type="entry name" value="ABC_TRANSPORTER_1"/>
    <property type="match status" value="1"/>
</dbReference>
<dbReference type="Pfam" id="PF00005">
    <property type="entry name" value="ABC_tran"/>
    <property type="match status" value="2"/>
</dbReference>
<dbReference type="GO" id="GO:0005886">
    <property type="term" value="C:plasma membrane"/>
    <property type="evidence" value="ECO:0007669"/>
    <property type="project" value="UniProtKB-SubCell"/>
</dbReference>
<reference evidence="11 12" key="1">
    <citation type="submission" date="2019-03" db="EMBL/GenBank/DDBJ databases">
        <title>Draft genome sequences of novel Actinobacteria.</title>
        <authorList>
            <person name="Sahin N."/>
            <person name="Ay H."/>
            <person name="Saygin H."/>
        </authorList>
    </citation>
    <scope>NUCLEOTIDE SEQUENCE [LARGE SCALE GENOMIC DNA]</scope>
    <source>
        <strain evidence="11 12">5K138</strain>
    </source>
</reference>
<evidence type="ECO:0000313" key="12">
    <source>
        <dbReference type="Proteomes" id="UP000294739"/>
    </source>
</evidence>
<keyword evidence="5" id="KW-0677">Repeat</keyword>
<evidence type="ECO:0000313" key="11">
    <source>
        <dbReference type="EMBL" id="TDE08618.1"/>
    </source>
</evidence>
<dbReference type="PANTHER" id="PTHR43790">
    <property type="entry name" value="CARBOHYDRATE TRANSPORT ATP-BINDING PROTEIN MG119-RELATED"/>
    <property type="match status" value="1"/>
</dbReference>
<evidence type="ECO:0000256" key="1">
    <source>
        <dbReference type="ARBA" id="ARBA00004202"/>
    </source>
</evidence>
<comment type="caution">
    <text evidence="11">The sequence shown here is derived from an EMBL/GenBank/DDBJ whole genome shotgun (WGS) entry which is preliminary data.</text>
</comment>
<evidence type="ECO:0000256" key="2">
    <source>
        <dbReference type="ARBA" id="ARBA00022448"/>
    </source>
</evidence>
<dbReference type="CDD" id="cd03216">
    <property type="entry name" value="ABC_Carb_Monos_I"/>
    <property type="match status" value="1"/>
</dbReference>
<evidence type="ECO:0000256" key="7">
    <source>
        <dbReference type="ARBA" id="ARBA00022840"/>
    </source>
</evidence>
<dbReference type="SMART" id="SM00382">
    <property type="entry name" value="AAA"/>
    <property type="match status" value="2"/>
</dbReference>
<dbReference type="FunFam" id="3.40.50.300:FF:000127">
    <property type="entry name" value="Ribose import ATP-binding protein RbsA"/>
    <property type="match status" value="1"/>
</dbReference>
<protein>
    <submittedName>
        <fullName evidence="11">Sugar ABC transporter ATP-binding protein</fullName>
    </submittedName>
</protein>
<feature type="domain" description="ABC transporter" evidence="10">
    <location>
        <begin position="267"/>
        <end position="511"/>
    </location>
</feature>
<dbReference type="EMBL" id="SMKZ01000023">
    <property type="protein sequence ID" value="TDE08618.1"/>
    <property type="molecule type" value="Genomic_DNA"/>
</dbReference>
<dbReference type="InterPro" id="IPR027417">
    <property type="entry name" value="P-loop_NTPase"/>
</dbReference>
<accession>A0A4V2Z2F5</accession>
<evidence type="ECO:0000256" key="4">
    <source>
        <dbReference type="ARBA" id="ARBA00022597"/>
    </source>
</evidence>
<dbReference type="PANTHER" id="PTHR43790:SF3">
    <property type="entry name" value="D-ALLOSE IMPORT ATP-BINDING PROTEIN ALSA-RELATED"/>
    <property type="match status" value="1"/>
</dbReference>
<evidence type="ECO:0000259" key="10">
    <source>
        <dbReference type="PROSITE" id="PS50893"/>
    </source>
</evidence>
<keyword evidence="3" id="KW-1003">Cell membrane</keyword>
<evidence type="ECO:0000256" key="3">
    <source>
        <dbReference type="ARBA" id="ARBA00022475"/>
    </source>
</evidence>
<comment type="subcellular location">
    <subcellularLocation>
        <location evidence="1">Cell membrane</location>
        <topology evidence="1">Peripheral membrane protein</topology>
    </subcellularLocation>
</comment>
<evidence type="ECO:0000256" key="6">
    <source>
        <dbReference type="ARBA" id="ARBA00022741"/>
    </source>
</evidence>
<keyword evidence="6" id="KW-0547">Nucleotide-binding</keyword>
<dbReference type="InterPro" id="IPR003593">
    <property type="entry name" value="AAA+_ATPase"/>
</dbReference>
<feature type="domain" description="ABC transporter" evidence="10">
    <location>
        <begin position="21"/>
        <end position="256"/>
    </location>
</feature>
<dbReference type="InterPro" id="IPR050107">
    <property type="entry name" value="ABC_carbohydrate_import_ATPase"/>
</dbReference>
<name>A0A4V2Z2F5_9ACTN</name>
<keyword evidence="2" id="KW-0813">Transport</keyword>
<dbReference type="InParanoid" id="A0A4V2Z2F5"/>
<dbReference type="InterPro" id="IPR003439">
    <property type="entry name" value="ABC_transporter-like_ATP-bd"/>
</dbReference>
<dbReference type="CDD" id="cd03215">
    <property type="entry name" value="ABC_Carb_Monos_II"/>
    <property type="match status" value="1"/>
</dbReference>
<dbReference type="GO" id="GO:0005524">
    <property type="term" value="F:ATP binding"/>
    <property type="evidence" value="ECO:0007669"/>
    <property type="project" value="UniProtKB-KW"/>
</dbReference>
<dbReference type="InterPro" id="IPR017871">
    <property type="entry name" value="ABC_transporter-like_CS"/>
</dbReference>
<sequence length="526" mass="56015">MTAEGPARTGGGSAVVPGPLLAVEGVTKVFPGVTALDGVGFEVRPGEVHALVGENGAGKSTLVRVLGGVHGPDLGTMTLDGAPYAPQDPAEALAAGVRIVHQELSVLPNLTVAENLFLERLPRRFGVVDFRQANRDATDLLARVGLDVSPRTRMGELSVAQTQLVEIARALAARARLLVLDEPTATLTAHETRRLFEIVRDLRSMGTAVVYISHHLDEIFQVCDRVTVLRNGRHVGTHPVGDLTSADLVRLMVGREFADDHPFPGDVTPGEVVLAVDGLGVRGLDATVSFDVRAGEIVGVAGLVGAGRTETMRALFGADRADGGTVTVGGRRVTIRRPRDAVRAGISFATEDRKAQGLILPMGGDVNITLAALRKVTRGGLLRRDAERAQAAAMASRMRVKAPDITTAVGTLSGGNQQKVVLARWLYRDARVLIMDEPTRGIDVGARHEIYAIVAELARQGRAIVMVSSDLPELIGMCHRILVFSRGRVVGDVPRAEFDHERLLSLAYSGFLNGARPEPEGGDRVD</sequence>
<evidence type="ECO:0000256" key="8">
    <source>
        <dbReference type="ARBA" id="ARBA00022967"/>
    </source>
</evidence>
<dbReference type="SUPFAM" id="SSF52540">
    <property type="entry name" value="P-loop containing nucleoside triphosphate hydrolases"/>
    <property type="match status" value="2"/>
</dbReference>
<evidence type="ECO:0000256" key="9">
    <source>
        <dbReference type="ARBA" id="ARBA00023136"/>
    </source>
</evidence>
<evidence type="ECO:0000256" key="5">
    <source>
        <dbReference type="ARBA" id="ARBA00022737"/>
    </source>
</evidence>
<keyword evidence="12" id="KW-1185">Reference proteome</keyword>
<keyword evidence="7 11" id="KW-0067">ATP-binding</keyword>
<keyword evidence="4" id="KW-0762">Sugar transport</keyword>
<keyword evidence="8" id="KW-1278">Translocase</keyword>